<evidence type="ECO:0000256" key="1">
    <source>
        <dbReference type="SAM" id="MobiDB-lite"/>
    </source>
</evidence>
<accession>A0AA39WDJ0</accession>
<dbReference type="EMBL" id="JAULSU010000006">
    <property type="protein sequence ID" value="KAK0613413.1"/>
    <property type="molecule type" value="Genomic_DNA"/>
</dbReference>
<evidence type="ECO:0000313" key="2">
    <source>
        <dbReference type="EMBL" id="KAK0613413.1"/>
    </source>
</evidence>
<feature type="compositionally biased region" description="Low complexity" evidence="1">
    <location>
        <begin position="111"/>
        <end position="121"/>
    </location>
</feature>
<protein>
    <submittedName>
        <fullName evidence="2">Uncharacterized protein</fullName>
    </submittedName>
</protein>
<feature type="region of interest" description="Disordered" evidence="1">
    <location>
        <begin position="47"/>
        <end position="134"/>
    </location>
</feature>
<organism evidence="2 3">
    <name type="scientific">Immersiella caudata</name>
    <dbReference type="NCBI Taxonomy" id="314043"/>
    <lineage>
        <taxon>Eukaryota</taxon>
        <taxon>Fungi</taxon>
        <taxon>Dikarya</taxon>
        <taxon>Ascomycota</taxon>
        <taxon>Pezizomycotina</taxon>
        <taxon>Sordariomycetes</taxon>
        <taxon>Sordariomycetidae</taxon>
        <taxon>Sordariales</taxon>
        <taxon>Lasiosphaeriaceae</taxon>
        <taxon>Immersiella</taxon>
    </lineage>
</organism>
<proteinExistence type="predicted"/>
<comment type="caution">
    <text evidence="2">The sequence shown here is derived from an EMBL/GenBank/DDBJ whole genome shotgun (WGS) entry which is preliminary data.</text>
</comment>
<dbReference type="Proteomes" id="UP001175000">
    <property type="component" value="Unassembled WGS sequence"/>
</dbReference>
<sequence length="155" mass="16909">MRRKTRMLEEAVEYVPAAAVYEEDDNTEYFSDPEYRPAIPVPRVTKRERSGIRGAGLNRRGATCRRRGVGRNRGTGRNKGVGRSSKGAGLSSINVRIHVNPNTNTKGAGLNNNSSSSSTNTKEAGLNRLKSGHCPCGPGGRRRLIEGRIPGWGYK</sequence>
<dbReference type="AlphaFoldDB" id="A0AA39WDJ0"/>
<name>A0AA39WDJ0_9PEZI</name>
<feature type="compositionally biased region" description="Basic residues" evidence="1">
    <location>
        <begin position="62"/>
        <end position="76"/>
    </location>
</feature>
<reference evidence="2" key="1">
    <citation type="submission" date="2023-06" db="EMBL/GenBank/DDBJ databases">
        <title>Genome-scale phylogeny and comparative genomics of the fungal order Sordariales.</title>
        <authorList>
            <consortium name="Lawrence Berkeley National Laboratory"/>
            <person name="Hensen N."/>
            <person name="Bonometti L."/>
            <person name="Westerberg I."/>
            <person name="Brannstrom I.O."/>
            <person name="Guillou S."/>
            <person name="Cros-Aarteil S."/>
            <person name="Calhoun S."/>
            <person name="Haridas S."/>
            <person name="Kuo A."/>
            <person name="Mondo S."/>
            <person name="Pangilinan J."/>
            <person name="Riley R."/>
            <person name="Labutti K."/>
            <person name="Andreopoulos B."/>
            <person name="Lipzen A."/>
            <person name="Chen C."/>
            <person name="Yanf M."/>
            <person name="Daum C."/>
            <person name="Ng V."/>
            <person name="Clum A."/>
            <person name="Steindorff A."/>
            <person name="Ohm R."/>
            <person name="Martin F."/>
            <person name="Silar P."/>
            <person name="Natvig D."/>
            <person name="Lalanne C."/>
            <person name="Gautier V."/>
            <person name="Ament-Velasquez S.L."/>
            <person name="Kruys A."/>
            <person name="Hutchinson M.I."/>
            <person name="Powell A.J."/>
            <person name="Barry K."/>
            <person name="Miller A.N."/>
            <person name="Grigoriev I.V."/>
            <person name="Debuchy R."/>
            <person name="Gladieux P."/>
            <person name="Thoren M.H."/>
            <person name="Johannesson H."/>
        </authorList>
    </citation>
    <scope>NUCLEOTIDE SEQUENCE</scope>
    <source>
        <strain evidence="2">CBS 606.72</strain>
    </source>
</reference>
<gene>
    <name evidence="2" type="ORF">B0T14DRAFT_605936</name>
</gene>
<keyword evidence="3" id="KW-1185">Reference proteome</keyword>
<evidence type="ECO:0000313" key="3">
    <source>
        <dbReference type="Proteomes" id="UP001175000"/>
    </source>
</evidence>